<keyword evidence="2" id="KW-0812">Transmembrane</keyword>
<keyword evidence="2" id="KW-0472">Membrane</keyword>
<keyword evidence="2" id="KW-1133">Transmembrane helix</keyword>
<organism evidence="3 4">
    <name type="scientific">Micromonospora robiginosa</name>
    <dbReference type="NCBI Taxonomy" id="2749844"/>
    <lineage>
        <taxon>Bacteria</taxon>
        <taxon>Bacillati</taxon>
        <taxon>Actinomycetota</taxon>
        <taxon>Actinomycetes</taxon>
        <taxon>Micromonosporales</taxon>
        <taxon>Micromonosporaceae</taxon>
        <taxon>Micromonospora</taxon>
    </lineage>
</organism>
<sequence length="186" mass="19638">MTPVRRAVEFLFTRVLRSRLGVALVIAVLIFGVIGAARLVSGPGDPGAGVAVRPTQPISTVDPEAGEDGVLSSPPAAVTPRTRSGEPTPEQVAQRFTTAWLSGPGSTGDAWQARLRPLSTPALVEKMSGADPETVPARRSTGPPTLRPRTESFVEASIPLDNGTLRLDLVAEDGPWLVDAVDWERS</sequence>
<dbReference type="AlphaFoldDB" id="A0A7L6B8W2"/>
<evidence type="ECO:0000313" key="3">
    <source>
        <dbReference type="EMBL" id="QLQ38308.1"/>
    </source>
</evidence>
<feature type="transmembrane region" description="Helical" evidence="2">
    <location>
        <begin position="20"/>
        <end position="40"/>
    </location>
</feature>
<feature type="region of interest" description="Disordered" evidence="1">
    <location>
        <begin position="128"/>
        <end position="149"/>
    </location>
</feature>
<accession>A0A7L6B8W2</accession>
<keyword evidence="4" id="KW-1185">Reference proteome</keyword>
<dbReference type="Proteomes" id="UP000510844">
    <property type="component" value="Chromosome"/>
</dbReference>
<protein>
    <submittedName>
        <fullName evidence="3">Uncharacterized protein</fullName>
    </submittedName>
</protein>
<evidence type="ECO:0000313" key="4">
    <source>
        <dbReference type="Proteomes" id="UP000510844"/>
    </source>
</evidence>
<reference evidence="3 4" key="2">
    <citation type="journal article" date="2021" name="Mar. Drugs">
        <title>A New Micromonospora Strain with Antibiotic Activity Isolated from the Microbiome of a Mid-Atlantic Deep-Sea Sponge.</title>
        <authorList>
            <person name="Back C.R."/>
            <person name="Stennett H.L."/>
            <person name="Williams S.E."/>
            <person name="Wang L."/>
            <person name="Ojeda Gomez J."/>
            <person name="Abdulle O.M."/>
            <person name="Duffy T."/>
            <person name="Neal C."/>
            <person name="Mantell J."/>
            <person name="Jepson M.A."/>
            <person name="Hendry K.R."/>
            <person name="Powell D."/>
            <person name="Stach J.E.M."/>
            <person name="Essex-Lopresti A.E."/>
            <person name="Willis C.L."/>
            <person name="Curnow P."/>
            <person name="Race P.R."/>
        </authorList>
    </citation>
    <scope>NUCLEOTIDE SEQUENCE [LARGE SCALE GENOMIC DNA]</scope>
    <source>
        <strain evidence="3 4">28ISP2-46</strain>
    </source>
</reference>
<dbReference type="KEGG" id="mfeu:H1D33_05385"/>
<reference evidence="4" key="1">
    <citation type="submission" date="2020-07" db="EMBL/GenBank/DDBJ databases">
        <title>A new Micromonospora strain with potent antibiotic activity isolated from the microbiome of a mid-Atlantic deep-sea sponge.</title>
        <authorList>
            <person name="Back C.R."/>
            <person name="Stennett H.L."/>
            <person name="Williams S.E."/>
            <person name="Wang L."/>
            <person name="Ojeda Gomez J."/>
            <person name="Abdulle O.M."/>
            <person name="Duffy T."/>
            <person name="Hendry K.R."/>
            <person name="Powell D."/>
            <person name="Stach J.E."/>
            <person name="Essex-Lopresti A.E."/>
            <person name="Willis C.L."/>
            <person name="Curnow P."/>
            <person name="Race P.R."/>
        </authorList>
    </citation>
    <scope>NUCLEOTIDE SEQUENCE [LARGE SCALE GENOMIC DNA]</scope>
    <source>
        <strain evidence="4">28ISP2-46</strain>
    </source>
</reference>
<evidence type="ECO:0000256" key="1">
    <source>
        <dbReference type="SAM" id="MobiDB-lite"/>
    </source>
</evidence>
<proteinExistence type="predicted"/>
<dbReference type="RefSeq" id="WP_181570740.1">
    <property type="nucleotide sequence ID" value="NZ_CP059322.2"/>
</dbReference>
<feature type="region of interest" description="Disordered" evidence="1">
    <location>
        <begin position="50"/>
        <end position="91"/>
    </location>
</feature>
<name>A0A7L6B8W2_9ACTN</name>
<evidence type="ECO:0000256" key="2">
    <source>
        <dbReference type="SAM" id="Phobius"/>
    </source>
</evidence>
<gene>
    <name evidence="3" type="ORF">H1D33_05385</name>
</gene>
<dbReference type="EMBL" id="CP059322">
    <property type="protein sequence ID" value="QLQ38308.1"/>
    <property type="molecule type" value="Genomic_DNA"/>
</dbReference>